<keyword evidence="1" id="KW-0812">Transmembrane</keyword>
<feature type="transmembrane region" description="Helical" evidence="1">
    <location>
        <begin position="73"/>
        <end position="94"/>
    </location>
</feature>
<name>A0A1C7P4Y2_9HYPH</name>
<dbReference type="STRING" id="1612624.ADU59_08250"/>
<protein>
    <submittedName>
        <fullName evidence="2">Membrane protein</fullName>
    </submittedName>
</protein>
<keyword evidence="1" id="KW-0472">Membrane</keyword>
<keyword evidence="3" id="KW-1185">Reference proteome</keyword>
<dbReference type="InterPro" id="IPR010718">
    <property type="entry name" value="DUF1294"/>
</dbReference>
<reference evidence="2 3" key="1">
    <citation type="journal article" date="2016" name="Syst. Appl. Microbiol.">
        <title>Pararhizobium polonicum sp. nov. isolated from tumors on stone fruit rootstocks.</title>
        <authorList>
            <person name="Pulawska J."/>
            <person name="Kuzmanovic N."/>
            <person name="Willems A."/>
            <person name="Pothier J.F."/>
        </authorList>
    </citation>
    <scope>NUCLEOTIDE SEQUENCE [LARGE SCALE GENOMIC DNA]</scope>
    <source>
        <strain evidence="2 3">F5.1</strain>
    </source>
</reference>
<dbReference type="OrthoDB" id="72963at2"/>
<gene>
    <name evidence="2" type="ORF">ADU59_08250</name>
</gene>
<organism evidence="2 3">
    <name type="scientific">Pararhizobium polonicum</name>
    <dbReference type="NCBI Taxonomy" id="1612624"/>
    <lineage>
        <taxon>Bacteria</taxon>
        <taxon>Pseudomonadati</taxon>
        <taxon>Pseudomonadota</taxon>
        <taxon>Alphaproteobacteria</taxon>
        <taxon>Hyphomicrobiales</taxon>
        <taxon>Rhizobiaceae</taxon>
        <taxon>Rhizobium/Agrobacterium group</taxon>
        <taxon>Pararhizobium</taxon>
    </lineage>
</organism>
<sequence>MTTSQTIVLIILLINIITFCTFWWDKDAAREGHWRVPESRLLGLALIGGSLGAVAGQQLLRHKTRKEPFRTELMLIVTLHIAGLAAWLSAPLWFPYALAFVR</sequence>
<keyword evidence="1" id="KW-1133">Transmembrane helix</keyword>
<dbReference type="Proteomes" id="UP000093111">
    <property type="component" value="Unassembled WGS sequence"/>
</dbReference>
<comment type="caution">
    <text evidence="2">The sequence shown here is derived from an EMBL/GenBank/DDBJ whole genome shotgun (WGS) entry which is preliminary data.</text>
</comment>
<evidence type="ECO:0000256" key="1">
    <source>
        <dbReference type="SAM" id="Phobius"/>
    </source>
</evidence>
<evidence type="ECO:0000313" key="3">
    <source>
        <dbReference type="Proteomes" id="UP000093111"/>
    </source>
</evidence>
<evidence type="ECO:0000313" key="2">
    <source>
        <dbReference type="EMBL" id="OBZ96318.1"/>
    </source>
</evidence>
<dbReference type="EMBL" id="LGLV01000005">
    <property type="protein sequence ID" value="OBZ96318.1"/>
    <property type="molecule type" value="Genomic_DNA"/>
</dbReference>
<accession>A0A1C7P4Y2</accession>
<dbReference type="RefSeq" id="WP_068953494.1">
    <property type="nucleotide sequence ID" value="NZ_LGLV01000005.1"/>
</dbReference>
<dbReference type="AlphaFoldDB" id="A0A1C7P4Y2"/>
<dbReference type="Pfam" id="PF06961">
    <property type="entry name" value="DUF1294"/>
    <property type="match status" value="1"/>
</dbReference>
<feature type="transmembrane region" description="Helical" evidence="1">
    <location>
        <begin position="44"/>
        <end position="61"/>
    </location>
</feature>
<proteinExistence type="predicted"/>
<feature type="transmembrane region" description="Helical" evidence="1">
    <location>
        <begin position="7"/>
        <end position="24"/>
    </location>
</feature>